<dbReference type="OrthoDB" id="5365632at2"/>
<evidence type="ECO:0000256" key="4">
    <source>
        <dbReference type="ARBA" id="ARBA00022989"/>
    </source>
</evidence>
<dbReference type="RefSeq" id="WP_091496610.1">
    <property type="nucleotide sequence ID" value="NZ_FOMH01000011.1"/>
</dbReference>
<protein>
    <submittedName>
        <fullName evidence="7">Na+-driven multidrug efflux pump</fullName>
    </submittedName>
</protein>
<dbReference type="InterPro" id="IPR050833">
    <property type="entry name" value="Poly_Biosynth_Transport"/>
</dbReference>
<feature type="transmembrane region" description="Helical" evidence="6">
    <location>
        <begin position="377"/>
        <end position="398"/>
    </location>
</feature>
<comment type="subcellular location">
    <subcellularLocation>
        <location evidence="1">Cell membrane</location>
        <topology evidence="1">Multi-pass membrane protein</topology>
    </subcellularLocation>
</comment>
<feature type="transmembrane region" description="Helical" evidence="6">
    <location>
        <begin position="84"/>
        <end position="110"/>
    </location>
</feature>
<keyword evidence="5 6" id="KW-0472">Membrane</keyword>
<gene>
    <name evidence="7" type="ORF">SAMN05216297_111161</name>
</gene>
<evidence type="ECO:0000256" key="2">
    <source>
        <dbReference type="ARBA" id="ARBA00022475"/>
    </source>
</evidence>
<feature type="transmembrane region" description="Helical" evidence="6">
    <location>
        <begin position="404"/>
        <end position="423"/>
    </location>
</feature>
<proteinExistence type="predicted"/>
<keyword evidence="4 6" id="KW-1133">Transmembrane helix</keyword>
<name>A0A1I1UVK4_9FLAO</name>
<feature type="transmembrane region" description="Helical" evidence="6">
    <location>
        <begin position="303"/>
        <end position="327"/>
    </location>
</feature>
<feature type="transmembrane region" description="Helical" evidence="6">
    <location>
        <begin position="12"/>
        <end position="36"/>
    </location>
</feature>
<evidence type="ECO:0000256" key="5">
    <source>
        <dbReference type="ARBA" id="ARBA00023136"/>
    </source>
</evidence>
<accession>A0A1I1UVK4</accession>
<dbReference type="GO" id="GO:0005886">
    <property type="term" value="C:plasma membrane"/>
    <property type="evidence" value="ECO:0007669"/>
    <property type="project" value="UniProtKB-SubCell"/>
</dbReference>
<dbReference type="PANTHER" id="PTHR30250:SF26">
    <property type="entry name" value="PSMA PROTEIN"/>
    <property type="match status" value="1"/>
</dbReference>
<feature type="transmembrane region" description="Helical" evidence="6">
    <location>
        <begin position="467"/>
        <end position="486"/>
    </location>
</feature>
<dbReference type="PANTHER" id="PTHR30250">
    <property type="entry name" value="PST FAMILY PREDICTED COLANIC ACID TRANSPORTER"/>
    <property type="match status" value="1"/>
</dbReference>
<keyword evidence="8" id="KW-1185">Reference proteome</keyword>
<keyword evidence="2" id="KW-1003">Cell membrane</keyword>
<dbReference type="STRING" id="739143.SAMN05216297_111161"/>
<dbReference type="Proteomes" id="UP000199672">
    <property type="component" value="Unassembled WGS sequence"/>
</dbReference>
<dbReference type="AlphaFoldDB" id="A0A1I1UVK4"/>
<reference evidence="8" key="1">
    <citation type="submission" date="2016-10" db="EMBL/GenBank/DDBJ databases">
        <authorList>
            <person name="Varghese N."/>
            <person name="Submissions S."/>
        </authorList>
    </citation>
    <scope>NUCLEOTIDE SEQUENCE [LARGE SCALE GENOMIC DNA]</scope>
    <source>
        <strain evidence="8">CGMCC 1.10370</strain>
    </source>
</reference>
<feature type="transmembrane region" description="Helical" evidence="6">
    <location>
        <begin position="122"/>
        <end position="143"/>
    </location>
</feature>
<evidence type="ECO:0000313" key="8">
    <source>
        <dbReference type="Proteomes" id="UP000199672"/>
    </source>
</evidence>
<evidence type="ECO:0000256" key="6">
    <source>
        <dbReference type="SAM" id="Phobius"/>
    </source>
</evidence>
<evidence type="ECO:0000256" key="3">
    <source>
        <dbReference type="ARBA" id="ARBA00022692"/>
    </source>
</evidence>
<dbReference type="EMBL" id="FOMH01000011">
    <property type="protein sequence ID" value="SFD73718.1"/>
    <property type="molecule type" value="Genomic_DNA"/>
</dbReference>
<keyword evidence="3 6" id="KW-0812">Transmembrane</keyword>
<evidence type="ECO:0000256" key="1">
    <source>
        <dbReference type="ARBA" id="ARBA00004651"/>
    </source>
</evidence>
<feature type="transmembrane region" description="Helical" evidence="6">
    <location>
        <begin position="250"/>
        <end position="273"/>
    </location>
</feature>
<organism evidence="7 8">
    <name type="scientific">Flavobacterium phragmitis</name>
    <dbReference type="NCBI Taxonomy" id="739143"/>
    <lineage>
        <taxon>Bacteria</taxon>
        <taxon>Pseudomonadati</taxon>
        <taxon>Bacteroidota</taxon>
        <taxon>Flavobacteriia</taxon>
        <taxon>Flavobacteriales</taxon>
        <taxon>Flavobacteriaceae</taxon>
        <taxon>Flavobacterium</taxon>
    </lineage>
</organism>
<feature type="transmembrane region" description="Helical" evidence="6">
    <location>
        <begin position="42"/>
        <end position="64"/>
    </location>
</feature>
<evidence type="ECO:0000313" key="7">
    <source>
        <dbReference type="EMBL" id="SFD73718.1"/>
    </source>
</evidence>
<feature type="transmembrane region" description="Helical" evidence="6">
    <location>
        <begin position="155"/>
        <end position="178"/>
    </location>
</feature>
<sequence>MEGANRVIFNTFLLYSKAALTIFISLFSTRIVLNVLGANDFGLLNLIGGLVVMLSFLNSTMAAATQRFISFNKGTDSLERVKKIFANSFILHLGISLIVLLLLETVGIYFLSNNLKIPGEKIHDATILFHFVVITTFITIISVPYDAILNANENMLFLSIINVLESIFKLLAALLIVYLDNNKLLFYGFSLLIITFIIMLVKVIYIKRKYQEATVNLKEEYDKETIKELTYFASWNLVGVLSYLGRTEGLIILFNVFFGVLINAAYAISIQVTSQINILSTMMFQAINPQIVKSEGAANRERMISLVMASSKFGFFLLSIIAIPVIFEIKRILGLWLVDVPNYTEEICIYVLIALMINQLTSGIDSAMHASGNIKNYMLLVGFFKLAILPAGYLLLKMGFNLDAVFYMYIFFEIIGGIARLFILKFQLGISIRIYWESVILKVFPYLTLVISIDFIFVTLFQSNFRFIITLFLSTSTSFFSIYYFSLSQEERHFLKNLVIKLKSKIIV</sequence>
<feature type="transmembrane region" description="Helical" evidence="6">
    <location>
        <begin position="184"/>
        <end position="205"/>
    </location>
</feature>
<feature type="transmembrane region" description="Helical" evidence="6">
    <location>
        <begin position="443"/>
        <end position="461"/>
    </location>
</feature>